<dbReference type="GO" id="GO:0004123">
    <property type="term" value="F:cystathionine gamma-lyase activity"/>
    <property type="evidence" value="ECO:0007669"/>
    <property type="project" value="TreeGrafter"/>
</dbReference>
<comment type="cofactor">
    <cofactor evidence="1 9">
        <name>pyridoxal 5'-phosphate</name>
        <dbReference type="ChEBI" id="CHEBI:597326"/>
    </cofactor>
</comment>
<evidence type="ECO:0000256" key="3">
    <source>
        <dbReference type="ARBA" id="ARBA00009077"/>
    </source>
</evidence>
<evidence type="ECO:0000256" key="8">
    <source>
        <dbReference type="PIRSR" id="PIRSR001434-2"/>
    </source>
</evidence>
<dbReference type="AlphaFoldDB" id="A0A0J1AXW4"/>
<dbReference type="CDD" id="cd00614">
    <property type="entry name" value="CGS_like"/>
    <property type="match status" value="1"/>
</dbReference>
<comment type="similarity">
    <text evidence="3 9">Belongs to the trans-sulfuration enzymes family.</text>
</comment>
<dbReference type="STRING" id="879819.A0A0J1AXW4"/>
<reference evidence="10 11" key="1">
    <citation type="submission" date="2015-03" db="EMBL/GenBank/DDBJ databases">
        <title>Genomics and transcriptomics of the oil-accumulating basidiomycete yeast T. oleaginosus allow insights into substrate utilization and the diverse evolutionary trajectories of mating systems in fungi.</title>
        <authorList>
            <consortium name="DOE Joint Genome Institute"/>
            <person name="Kourist R."/>
            <person name="Kracht O."/>
            <person name="Bracharz F."/>
            <person name="Lipzen A."/>
            <person name="Nolan M."/>
            <person name="Ohm R."/>
            <person name="Grigoriev I."/>
            <person name="Sun S."/>
            <person name="Heitman J."/>
            <person name="Bruck T."/>
            <person name="Nowrousian M."/>
        </authorList>
    </citation>
    <scope>NUCLEOTIDE SEQUENCE [LARGE SCALE GENOMIC DNA]</scope>
    <source>
        <strain evidence="10 11">IBC0246</strain>
    </source>
</reference>
<dbReference type="EMBL" id="KQ087240">
    <property type="protein sequence ID" value="KLT40169.1"/>
    <property type="molecule type" value="Genomic_DNA"/>
</dbReference>
<dbReference type="InterPro" id="IPR015424">
    <property type="entry name" value="PyrdxlP-dep_Trfase"/>
</dbReference>
<dbReference type="Gene3D" id="3.90.1150.10">
    <property type="entry name" value="Aspartate Aminotransferase, domain 1"/>
    <property type="match status" value="1"/>
</dbReference>
<evidence type="ECO:0000256" key="1">
    <source>
        <dbReference type="ARBA" id="ARBA00001933"/>
    </source>
</evidence>
<dbReference type="GeneID" id="28984625"/>
<dbReference type="Proteomes" id="UP000053611">
    <property type="component" value="Unassembled WGS sequence"/>
</dbReference>
<dbReference type="PIRSF" id="PIRSF001434">
    <property type="entry name" value="CGS"/>
    <property type="match status" value="1"/>
</dbReference>
<dbReference type="SUPFAM" id="SSF53383">
    <property type="entry name" value="PLP-dependent transferases"/>
    <property type="match status" value="1"/>
</dbReference>
<evidence type="ECO:0000313" key="10">
    <source>
        <dbReference type="EMBL" id="KLT40169.1"/>
    </source>
</evidence>
<dbReference type="GO" id="GO:0019346">
    <property type="term" value="P:transsulfuration"/>
    <property type="evidence" value="ECO:0007669"/>
    <property type="project" value="InterPro"/>
</dbReference>
<evidence type="ECO:0000256" key="9">
    <source>
        <dbReference type="RuleBase" id="RU362118"/>
    </source>
</evidence>
<keyword evidence="6" id="KW-0198">Cysteine biosynthesis</keyword>
<dbReference type="InterPro" id="IPR015422">
    <property type="entry name" value="PyrdxlP-dep_Trfase_small"/>
</dbReference>
<dbReference type="FunFam" id="3.40.640.10:FF:000046">
    <property type="entry name" value="Cystathionine gamma-lyase"/>
    <property type="match status" value="1"/>
</dbReference>
<dbReference type="InterPro" id="IPR000277">
    <property type="entry name" value="Cys/Met-Metab_PyrdxlP-dep_enz"/>
</dbReference>
<evidence type="ECO:0000256" key="4">
    <source>
        <dbReference type="ARBA" id="ARBA00012085"/>
    </source>
</evidence>
<dbReference type="PANTHER" id="PTHR11808">
    <property type="entry name" value="TRANS-SULFURATION ENZYME FAMILY MEMBER"/>
    <property type="match status" value="1"/>
</dbReference>
<gene>
    <name evidence="10" type="ORF">CC85DRAFT_287791</name>
</gene>
<evidence type="ECO:0000256" key="2">
    <source>
        <dbReference type="ARBA" id="ARBA00005038"/>
    </source>
</evidence>
<evidence type="ECO:0000256" key="5">
    <source>
        <dbReference type="ARBA" id="ARBA00022898"/>
    </source>
</evidence>
<dbReference type="Gene3D" id="3.40.640.10">
    <property type="entry name" value="Type I PLP-dependent aspartate aminotransferase-like (Major domain)"/>
    <property type="match status" value="1"/>
</dbReference>
<dbReference type="Pfam" id="PF01053">
    <property type="entry name" value="Cys_Met_Meta_PP"/>
    <property type="match status" value="1"/>
</dbReference>
<accession>A0A0J1AXW4</accession>
<evidence type="ECO:0000256" key="7">
    <source>
        <dbReference type="ARBA" id="ARBA00029853"/>
    </source>
</evidence>
<dbReference type="GO" id="GO:0030170">
    <property type="term" value="F:pyridoxal phosphate binding"/>
    <property type="evidence" value="ECO:0007669"/>
    <property type="project" value="InterPro"/>
</dbReference>
<name>A0A0J1AXW4_9TREE</name>
<keyword evidence="5 8" id="KW-0663">Pyridoxal phosphate</keyword>
<proteinExistence type="inferred from homology"/>
<keyword evidence="11" id="KW-1185">Reference proteome</keyword>
<feature type="modified residue" description="N6-(pyridoxal phosphate)lysine" evidence="8">
    <location>
        <position position="248"/>
    </location>
</feature>
<dbReference type="GO" id="GO:0019343">
    <property type="term" value="P:cysteine biosynthetic process via cystathionine"/>
    <property type="evidence" value="ECO:0007669"/>
    <property type="project" value="TreeGrafter"/>
</dbReference>
<dbReference type="RefSeq" id="XP_018276660.1">
    <property type="nucleotide sequence ID" value="XM_018424022.1"/>
</dbReference>
<dbReference type="OrthoDB" id="3512640at2759"/>
<comment type="pathway">
    <text evidence="2">Amino-acid biosynthesis; L-cysteine biosynthesis; L-cysteine from L-homocysteine and L-serine: step 2/2.</text>
</comment>
<dbReference type="PANTHER" id="PTHR11808:SF15">
    <property type="entry name" value="CYSTATHIONINE GAMMA-LYASE"/>
    <property type="match status" value="1"/>
</dbReference>
<keyword evidence="6" id="KW-0028">Amino-acid biosynthesis</keyword>
<dbReference type="InterPro" id="IPR015421">
    <property type="entry name" value="PyrdxlP-dep_Trfase_major"/>
</dbReference>
<sequence length="464" mass="50114">MTIYTNGESNGNAAPAPHVHEAYHFNTRVIHAGSEANEETGAVIPPISLATTYKQTAVGVHKGFEYTRSNNPNRLAFEALIASLELPEPGDVHATTSQLAQDLPPALAFSSGSAVTQAIVSSLVKQNGHIISVGDVYGGTYRYFTKVAVNSGIETSFVHISMNEAASSIEAHAVEVEKQLEAAFRPETQLVWIETPTNPTLSVIDVETVARVAHAHGAIVVVDNTFMSSYYQQPLRLGADIVVHSVTKYLNGHSDVIMGVLVAPNPEIMDKLRFYQNAGGAVPGQFDSWLAQRGAKTLHLRMQTHGANALEIARWLERQDWVREVLYPGLEGAARTPIRHLAWKQLSPVAREKIESQGMDKDSGFPYGGMVSFRLDAAKLSAAEKATVSSNFLSALKVFTLAESLGGVESLAELPSLMTHASVSAEDRAILGIDDELIRLSVGIEDVRDLERDLVQAAKAASRA</sequence>
<dbReference type="GO" id="GO:0005737">
    <property type="term" value="C:cytoplasm"/>
    <property type="evidence" value="ECO:0007669"/>
    <property type="project" value="TreeGrafter"/>
</dbReference>
<dbReference type="EC" id="4.4.1.1" evidence="4"/>
<evidence type="ECO:0000256" key="6">
    <source>
        <dbReference type="ARBA" id="ARBA00023192"/>
    </source>
</evidence>
<evidence type="ECO:0000313" key="11">
    <source>
        <dbReference type="Proteomes" id="UP000053611"/>
    </source>
</evidence>
<protein>
    <recommendedName>
        <fullName evidence="4">cystathionine gamma-lyase</fullName>
        <ecNumber evidence="4">4.4.1.1</ecNumber>
    </recommendedName>
    <alternativeName>
        <fullName evidence="7">Gamma-cystathionase</fullName>
    </alternativeName>
</protein>
<organism evidence="10 11">
    <name type="scientific">Cutaneotrichosporon oleaginosum</name>
    <dbReference type="NCBI Taxonomy" id="879819"/>
    <lineage>
        <taxon>Eukaryota</taxon>
        <taxon>Fungi</taxon>
        <taxon>Dikarya</taxon>
        <taxon>Basidiomycota</taxon>
        <taxon>Agaricomycotina</taxon>
        <taxon>Tremellomycetes</taxon>
        <taxon>Trichosporonales</taxon>
        <taxon>Trichosporonaceae</taxon>
        <taxon>Cutaneotrichosporon</taxon>
    </lineage>
</organism>